<dbReference type="EMBL" id="LKPO01000016">
    <property type="protein sequence ID" value="OLF92778.1"/>
    <property type="molecule type" value="Genomic_DNA"/>
</dbReference>
<evidence type="ECO:0000313" key="3">
    <source>
        <dbReference type="Proteomes" id="UP000185604"/>
    </source>
</evidence>
<dbReference type="InterPro" id="IPR052552">
    <property type="entry name" value="YeaO-like"/>
</dbReference>
<dbReference type="Proteomes" id="UP000429980">
    <property type="component" value="Unassembled WGS sequence"/>
</dbReference>
<sequence length="120" mass="14366">MPFILQRIYQENQHAEGRRILIDLVWPRGISKEKANLDCWMKEIAPSPDLRKWFGHDPKKFESFKEAYQNEIKQHPEKQRSFKELKEMAADETVILLYGAKDERHNHAVVLYEMLNRQSL</sequence>
<dbReference type="AlphaFoldDB" id="A0A6I7TNF2"/>
<reference evidence="1 3" key="1">
    <citation type="journal article" date="2016" name="Front. Microbiol.">
        <title>High-Level Heat Resistance of Spores of Bacillus amyloliquefaciens and Bacillus licheniformis Results from the Presence of a spoVA Operon in a Tn1546 Transposon.</title>
        <authorList>
            <person name="Berendsen E.M."/>
            <person name="Koning R.A."/>
            <person name="Boekhorst J."/>
            <person name="de Jong A."/>
            <person name="Kuipers O.P."/>
            <person name="Wells-Bennik M.H."/>
        </authorList>
    </citation>
    <scope>NUCLEOTIDE SEQUENCE [LARGE SCALE GENOMIC DNA]</scope>
    <source>
        <strain evidence="1 3">B4121</strain>
    </source>
</reference>
<dbReference type="RefSeq" id="WP_020450377.1">
    <property type="nucleotide sequence ID" value="NZ_AP025339.1"/>
</dbReference>
<keyword evidence="1" id="KW-0808">Transferase</keyword>
<dbReference type="Proteomes" id="UP000185604">
    <property type="component" value="Unassembled WGS sequence"/>
</dbReference>
<evidence type="ECO:0000313" key="4">
    <source>
        <dbReference type="Proteomes" id="UP000429980"/>
    </source>
</evidence>
<protein>
    <submittedName>
        <fullName evidence="1">Putative uroporphyrin-III c-methyltransferase</fullName>
    </submittedName>
</protein>
<gene>
    <name evidence="1" type="ORF">B4121_2466</name>
    <name evidence="2" type="ORF">CHCC15381_0027</name>
</gene>
<dbReference type="Pfam" id="PF22752">
    <property type="entry name" value="DUF488-N3i"/>
    <property type="match status" value="1"/>
</dbReference>
<dbReference type="GO" id="GO:0008168">
    <property type="term" value="F:methyltransferase activity"/>
    <property type="evidence" value="ECO:0007669"/>
    <property type="project" value="UniProtKB-KW"/>
</dbReference>
<dbReference type="GO" id="GO:0032259">
    <property type="term" value="P:methylation"/>
    <property type="evidence" value="ECO:0007669"/>
    <property type="project" value="UniProtKB-KW"/>
</dbReference>
<accession>A0A6I7TNF2</accession>
<evidence type="ECO:0000313" key="2">
    <source>
        <dbReference type="EMBL" id="TWL39883.1"/>
    </source>
</evidence>
<dbReference type="EMBL" id="NILF01000030">
    <property type="protein sequence ID" value="TWL39883.1"/>
    <property type="molecule type" value="Genomic_DNA"/>
</dbReference>
<comment type="caution">
    <text evidence="1">The sequence shown here is derived from an EMBL/GenBank/DDBJ whole genome shotgun (WGS) entry which is preliminary data.</text>
</comment>
<dbReference type="PANTHER" id="PTHR36849">
    <property type="entry name" value="CYTOPLASMIC PROTEIN-RELATED"/>
    <property type="match status" value="1"/>
</dbReference>
<keyword evidence="1" id="KW-0489">Methyltransferase</keyword>
<dbReference type="PANTHER" id="PTHR36849:SF1">
    <property type="entry name" value="CYTOPLASMIC PROTEIN"/>
    <property type="match status" value="1"/>
</dbReference>
<reference evidence="2 4" key="2">
    <citation type="submission" date="2019-06" db="EMBL/GenBank/DDBJ databases">
        <title>Genome sequence analysis of &gt;100 Bacillus licheniformis strains suggests intrinsic resistance to this species.</title>
        <authorList>
            <person name="Wels M."/>
            <person name="Siezen R.J."/>
            <person name="Johansen E."/>
            <person name="Stuer-Lauridsen B."/>
            <person name="Bjerre K."/>
            <person name="Nielsen B.K.K."/>
        </authorList>
    </citation>
    <scope>NUCLEOTIDE SEQUENCE [LARGE SCALE GENOMIC DNA]</scope>
    <source>
        <strain evidence="2 4">BAC-15381</strain>
    </source>
</reference>
<evidence type="ECO:0000313" key="1">
    <source>
        <dbReference type="EMBL" id="OLF92778.1"/>
    </source>
</evidence>
<keyword evidence="4" id="KW-1185">Reference proteome</keyword>
<name>A0A6I7TNF2_9BACI</name>
<organism evidence="1 3">
    <name type="scientific">Bacillus paralicheniformis</name>
    <dbReference type="NCBI Taxonomy" id="1648923"/>
    <lineage>
        <taxon>Bacteria</taxon>
        <taxon>Bacillati</taxon>
        <taxon>Bacillota</taxon>
        <taxon>Bacilli</taxon>
        <taxon>Bacillales</taxon>
        <taxon>Bacillaceae</taxon>
        <taxon>Bacillus</taxon>
    </lineage>
</organism>
<proteinExistence type="predicted"/>